<keyword evidence="3" id="KW-1185">Reference proteome</keyword>
<feature type="signal peptide" evidence="1">
    <location>
        <begin position="1"/>
        <end position="26"/>
    </location>
</feature>
<dbReference type="RefSeq" id="XP_037169599.1">
    <property type="nucleotide sequence ID" value="XM_037303877.1"/>
</dbReference>
<name>A0A8H6L9C5_9LECA</name>
<protein>
    <submittedName>
        <fullName evidence="2">Uncharacterized protein</fullName>
    </submittedName>
</protein>
<dbReference type="AlphaFoldDB" id="A0A8H6L9C5"/>
<evidence type="ECO:0000256" key="1">
    <source>
        <dbReference type="SAM" id="SignalP"/>
    </source>
</evidence>
<dbReference type="GeneID" id="59283615"/>
<proteinExistence type="predicted"/>
<organism evidence="2 3">
    <name type="scientific">Letharia columbiana</name>
    <dbReference type="NCBI Taxonomy" id="112416"/>
    <lineage>
        <taxon>Eukaryota</taxon>
        <taxon>Fungi</taxon>
        <taxon>Dikarya</taxon>
        <taxon>Ascomycota</taxon>
        <taxon>Pezizomycotina</taxon>
        <taxon>Lecanoromycetes</taxon>
        <taxon>OSLEUM clade</taxon>
        <taxon>Lecanoromycetidae</taxon>
        <taxon>Lecanorales</taxon>
        <taxon>Lecanorineae</taxon>
        <taxon>Parmeliaceae</taxon>
        <taxon>Letharia</taxon>
    </lineage>
</organism>
<sequence length="224" mass="24355">MFIPLHSFSSTTLILTLLQYLHPVSSQTNLPSSPTTTSSFPTTSTPVDSPYYNFTYPTFPDDYDSGIQVSYKDIIDVSWIANGVQNTPVLQIQCWTRNDSSSFIYYQSRPSYTHNITSSPSPEYPLPLARYRQYSPCELRLLDPHQTSFTNGSESATSVAFFISEDTNASTAGVTWSEDNAAPKVAVDAGVATAASGSAGMYHKGVMALMWAFVGALAAATVVL</sequence>
<reference evidence="2 3" key="1">
    <citation type="journal article" date="2020" name="Genomics">
        <title>Complete, high-quality genomes from long-read metagenomic sequencing of two wolf lichen thalli reveals enigmatic genome architecture.</title>
        <authorList>
            <person name="McKenzie S.K."/>
            <person name="Walston R.F."/>
            <person name="Allen J.L."/>
        </authorList>
    </citation>
    <scope>NUCLEOTIDE SEQUENCE [LARGE SCALE GENOMIC DNA]</scope>
    <source>
        <strain evidence="2">WasteWater2</strain>
    </source>
</reference>
<dbReference type="OrthoDB" id="5420354at2759"/>
<feature type="chain" id="PRO_5034851919" evidence="1">
    <location>
        <begin position="27"/>
        <end position="224"/>
    </location>
</feature>
<dbReference type="EMBL" id="JACCJC010000004">
    <property type="protein sequence ID" value="KAF6240330.1"/>
    <property type="molecule type" value="Genomic_DNA"/>
</dbReference>
<gene>
    <name evidence="2" type="ORF">HO173_001941</name>
</gene>
<accession>A0A8H6L9C5</accession>
<evidence type="ECO:0000313" key="3">
    <source>
        <dbReference type="Proteomes" id="UP000578531"/>
    </source>
</evidence>
<evidence type="ECO:0000313" key="2">
    <source>
        <dbReference type="EMBL" id="KAF6240330.1"/>
    </source>
</evidence>
<comment type="caution">
    <text evidence="2">The sequence shown here is derived from an EMBL/GenBank/DDBJ whole genome shotgun (WGS) entry which is preliminary data.</text>
</comment>
<dbReference type="Proteomes" id="UP000578531">
    <property type="component" value="Unassembled WGS sequence"/>
</dbReference>
<keyword evidence="1" id="KW-0732">Signal</keyword>